<keyword evidence="2" id="KW-0964">Secreted</keyword>
<keyword evidence="13" id="KW-1185">Reference proteome</keyword>
<dbReference type="PROSITE" id="PS01359">
    <property type="entry name" value="ZF_PHD_1"/>
    <property type="match status" value="1"/>
</dbReference>
<dbReference type="EMBL" id="JAGRRH010000004">
    <property type="protein sequence ID" value="KAG7370882.1"/>
    <property type="molecule type" value="Genomic_DNA"/>
</dbReference>
<proteinExistence type="predicted"/>
<feature type="compositionally biased region" description="Basic residues" evidence="9">
    <location>
        <begin position="50"/>
        <end position="75"/>
    </location>
</feature>
<dbReference type="GO" id="GO:0005576">
    <property type="term" value="C:extracellular region"/>
    <property type="evidence" value="ECO:0007669"/>
    <property type="project" value="UniProtKB-SubCell"/>
</dbReference>
<organism evidence="12 13">
    <name type="scientific">Nitzschia inconspicua</name>
    <dbReference type="NCBI Taxonomy" id="303405"/>
    <lineage>
        <taxon>Eukaryota</taxon>
        <taxon>Sar</taxon>
        <taxon>Stramenopiles</taxon>
        <taxon>Ochrophyta</taxon>
        <taxon>Bacillariophyta</taxon>
        <taxon>Bacillariophyceae</taxon>
        <taxon>Bacillariophycidae</taxon>
        <taxon>Bacillariales</taxon>
        <taxon>Bacillariaceae</taxon>
        <taxon>Nitzschia</taxon>
    </lineage>
</organism>
<dbReference type="GO" id="GO:0006357">
    <property type="term" value="P:regulation of transcription by RNA polymerase II"/>
    <property type="evidence" value="ECO:0007669"/>
    <property type="project" value="TreeGrafter"/>
</dbReference>
<keyword evidence="5" id="KW-0611">Plant defense</keyword>
<dbReference type="CDD" id="cd15492">
    <property type="entry name" value="PHD_BRPF_JADE_like"/>
    <property type="match status" value="1"/>
</dbReference>
<feature type="region of interest" description="Disordered" evidence="9">
    <location>
        <begin position="648"/>
        <end position="669"/>
    </location>
</feature>
<dbReference type="GO" id="GO:0008270">
    <property type="term" value="F:zinc ion binding"/>
    <property type="evidence" value="ECO:0007669"/>
    <property type="project" value="UniProtKB-KW"/>
</dbReference>
<dbReference type="InterPro" id="IPR001841">
    <property type="entry name" value="Znf_RING"/>
</dbReference>
<gene>
    <name evidence="12" type="ORF">IV203_019452</name>
</gene>
<keyword evidence="7" id="KW-1015">Disulfide bond</keyword>
<keyword evidence="6" id="KW-0862">Zinc</keyword>
<feature type="compositionally biased region" description="Low complexity" evidence="9">
    <location>
        <begin position="11"/>
        <end position="36"/>
    </location>
</feature>
<evidence type="ECO:0000256" key="4">
    <source>
        <dbReference type="ARBA" id="ARBA00022771"/>
    </source>
</evidence>
<evidence type="ECO:0000256" key="2">
    <source>
        <dbReference type="ARBA" id="ARBA00022525"/>
    </source>
</evidence>
<dbReference type="PROSITE" id="PS00271">
    <property type="entry name" value="THIONIN"/>
    <property type="match status" value="1"/>
</dbReference>
<dbReference type="PROSITE" id="PS51805">
    <property type="entry name" value="EPHD"/>
    <property type="match status" value="2"/>
</dbReference>
<dbReference type="InterPro" id="IPR034732">
    <property type="entry name" value="EPHD"/>
</dbReference>
<protein>
    <submittedName>
        <fullName evidence="12">PHD-finger domain containing protein</fullName>
    </submittedName>
</protein>
<dbReference type="GO" id="GO:0006952">
    <property type="term" value="P:defense response"/>
    <property type="evidence" value="ECO:0007669"/>
    <property type="project" value="UniProtKB-KW"/>
</dbReference>
<feature type="compositionally biased region" description="Polar residues" evidence="9">
    <location>
        <begin position="1"/>
        <end position="10"/>
    </location>
</feature>
<feature type="domain" description="PHD-type" evidence="10">
    <location>
        <begin position="2142"/>
        <end position="2189"/>
    </location>
</feature>
<dbReference type="SMART" id="SM00184">
    <property type="entry name" value="RING"/>
    <property type="match status" value="5"/>
</dbReference>
<feature type="compositionally biased region" description="Polar residues" evidence="9">
    <location>
        <begin position="91"/>
        <end position="100"/>
    </location>
</feature>
<comment type="subcellular location">
    <subcellularLocation>
        <location evidence="1">Secreted</location>
    </subcellularLocation>
</comment>
<keyword evidence="3" id="KW-0479">Metal-binding</keyword>
<reference evidence="12" key="2">
    <citation type="submission" date="2021-04" db="EMBL/GenBank/DDBJ databases">
        <authorList>
            <person name="Podell S."/>
        </authorList>
    </citation>
    <scope>NUCLEOTIDE SEQUENCE</scope>
    <source>
        <strain evidence="12">Hildebrandi</strain>
    </source>
</reference>
<evidence type="ECO:0000256" key="1">
    <source>
        <dbReference type="ARBA" id="ARBA00004613"/>
    </source>
</evidence>
<dbReference type="SMART" id="SM00249">
    <property type="entry name" value="PHD"/>
    <property type="match status" value="5"/>
</dbReference>
<name>A0A9K3LZ65_9STRA</name>
<dbReference type="InterPro" id="IPR001010">
    <property type="entry name" value="Thionin"/>
</dbReference>
<feature type="domain" description="PHD-type" evidence="10">
    <location>
        <begin position="2268"/>
        <end position="2315"/>
    </location>
</feature>
<feature type="region of interest" description="Disordered" evidence="9">
    <location>
        <begin position="2422"/>
        <end position="2475"/>
    </location>
</feature>
<feature type="domain" description="PHD-type" evidence="11">
    <location>
        <begin position="946"/>
        <end position="1069"/>
    </location>
</feature>
<dbReference type="InterPro" id="IPR001965">
    <property type="entry name" value="Znf_PHD"/>
</dbReference>
<feature type="region of interest" description="Disordered" evidence="9">
    <location>
        <begin position="1"/>
        <end position="106"/>
    </location>
</feature>
<evidence type="ECO:0000259" key="11">
    <source>
        <dbReference type="PROSITE" id="PS51805"/>
    </source>
</evidence>
<feature type="compositionally biased region" description="Acidic residues" evidence="9">
    <location>
        <begin position="2460"/>
        <end position="2475"/>
    </location>
</feature>
<evidence type="ECO:0000256" key="5">
    <source>
        <dbReference type="ARBA" id="ARBA00022821"/>
    </source>
</evidence>
<dbReference type="InterPro" id="IPR050701">
    <property type="entry name" value="Histone_Mod_Regulator"/>
</dbReference>
<dbReference type="PANTHER" id="PTHR13793:SF107">
    <property type="entry name" value="BROMODOMAIN-CONTAINING PROTEIN HOMOLOG"/>
    <property type="match status" value="1"/>
</dbReference>
<dbReference type="Pfam" id="PF00628">
    <property type="entry name" value="PHD"/>
    <property type="match status" value="3"/>
</dbReference>
<dbReference type="Pfam" id="PF13832">
    <property type="entry name" value="zf-HC5HC2H_2"/>
    <property type="match status" value="2"/>
</dbReference>
<sequence>MNNASFQSALPQPQQPQQAANGDPTTTTSFQPTTFFSPPPPPPQHLQQHQQHHARHMGKKPPRFSKGKNSKRKPPTLKAAGGKQRGRFSKQRSFSRQGSNLDKRAARAITPQITIINDEEPDRFTNPLLSILPESTRKRSSSITGSAAPGNGSPSSAVASKSSSTRSIIPVTEMMNSAAIVFHRPDTYPISYLARVLGFDVDVPDMRAALRQDDGNPEAVLPPFPTPLPDPQTLPFRKDKIFSQVPPLGKYFEQSKLQAFVDQTSGLGDHDDQRVLDYMDPVYNALLKYGWDANRAKSLTSGAAGKFVQKQLLQQPVRDHITSMAREWLGLSEDWNFQDWASYMQAQEQKQERLKKMKESPLVAASTPKAKMTESLEDNEPPAGQSIRRRSSVRPNWTIDGRKVFDHIPSHIFGILACYKGQPVLLLKYQFQWYFLPDPSEDQPEENRTESNQPVEAELMMVINGFGQPTGTQVVRDETNKKSSENVDTQPENNIDEAKRDTDDQIITLESVAGDPGDRVKMVMLSMALEHTRACRVWYGVWDVPTSLADETRRCFRMAHLPSTSVMKISDKEMDEGDLKENAFTKHNGIPMICDLQKCSSRYAIMAMKGSRTAAELSKPGSQHQDDIQTVRLLVNLPNADKARKFFEDPLSASKSQERVEPRKQQERKFKSFTSAGTATRQTVVKIQAKLDGNEKLEIFRVTTTNGSEKVKLPRSGNHVESAQPSIGGAPASTPQSTMQSEEESVFPAETNLPHCGYLEDLDWNFLRYFPIHSEAMEAPSSCEDEVLLELMKKQDELTVLDESLQKMARNLLARSIEERIDYEKPESRLRRAESSRILRRNEENVRRRKEIDQVWQDQLEQDMNAVCSICDDGEVTPENQILFCEACNVAVHQLCYGIEKVPDGDYYCIACRYFKRDRLIETMSDRHLTVKSTSSAPRVALDPLPICCELCPVKQGAYTQSAVPDSSESKWLHMVCAKWQGLDFVKKNDPTLVEDVTELKRHFRRLEISCCICRGMRGAYNKCRYEGCENWCHVTCARESGLCEVIHGEDVVGFVEENPWTLLCPAHTDKRKEKNEEKNEEKKKKGLSVEFLINSAKEFPIDPMPEPRIETFKPFNKLTGSERKEALRLRSYEDEFIKEILTKKLAGVRCEVCDGMEDDAKSLARCTECGCVVCFACQMIEDSEMQEQRNFVCYGCLSVSGKSTNEEDAEISPQCSLCHQKGGLLLRATASPISKKSYWKQYPKEYKRSLFGTTRFAHALCAFWSKNVRVNHANCTVNTSNVVMSNGRQFVKGRIRCGLCGRKSGLKSRCVDAKCRAHGELKVPYHFHITCARQAGLEASHDDDPDLGFYLKCYAHGSNEHNLRARLEDLIEIEKIRIGKRFSRADNPMTFSVGSKLLNGAILVMRTLGWAWRWAEWWVEFGSSWEPLLEPGQKESNMTAEELRIVESSKESRRDDARRCRLAAFGAALRNRCFDTEEGFNTLALERSIRAILHTPSLVGPLEDFEIEFFVEWLGRAYRSKSRLLGFGDDKIPVVADSFCMHREDGSPKFELGNRPLPGNLFLPEGQVFEDSVKEPDDFLLPERSDEGELLNVESLPEINYRHKGVFGEAANLPKKPLSSGSDHVEPKHKRQRFTKTPIPSAAKEKRRKTCVDAVIHQKDPKQDRKKVTTIGRPRALQLQVAVRVGAEDYDPNGGTTDVEKVPTDDVEYDWSNVAMEHVLAKQLDFLKGMGIQSVQEFMTCPTLLIAEQLVAYRKEHGLPELKGRSVIDGASKTICSWRSRVRSHAKKEGIDVFHAPAKRSEAAQERLSIDLPAKATDVRQASKQISVTEDGIDKETNSSSRSKRLRPSEASNDFREQNDTVKSGMGGKVARRSRGQQQMLRADAEIPRNSRKRKVYPTEPLLEELEQEECNPDERTISIFSETVRDFFVDAGVSSAESILQASTSTLAEQYVSWRAEKKLSPCSGRSAHTQVTAWKRKMKDGRDSGQFDVDVLSFAATTTDSNLELKKKSADLTESGAKNYPKKRRRVTDKDFSANDLSGILPECACAFLNDHDIHGARPFLQEPTANLSEKLVVWREKHAMPKLRGSGAGATVSSWKTKIRKAAEEAGDIELAELNIERRRKKRDDGYKEDGDMNDPGNDKCMFCGNVGRLVICDGCERSCHLECLSPPLSKVPRGDFFCPECQQSAVKEDYEQDDDECMICGEVGDLIICDGCEKSCHMECLDPPLSEVPEDDFFCPACLKSAKRNAKLDVDDKMESMNEEDDNDECMICGEGGDLIICDGCDKSCHGQCLDPPLKDAPEGDFFCPTCSSKPTAKDKYDDADQLNDTTKAAGVHEAGIGSSSGTVLQNKSRELVTTQDNIVSESQIEARGEKNGEIVPADSSNEHVRQAESIEPKSKESPEMATGIIDEVAPCLEQATEKVPLPKAETTSNETVGETERESLPEVEPSPDVPNELAETDSAVEPEFGDIII</sequence>
<evidence type="ECO:0000256" key="6">
    <source>
        <dbReference type="ARBA" id="ARBA00022833"/>
    </source>
</evidence>
<evidence type="ECO:0000259" key="10">
    <source>
        <dbReference type="PROSITE" id="PS50016"/>
    </source>
</evidence>
<dbReference type="CDD" id="cd15571">
    <property type="entry name" value="ePHD"/>
    <property type="match status" value="1"/>
</dbReference>
<feature type="region of interest" description="Disordered" evidence="9">
    <location>
        <begin position="1613"/>
        <end position="1636"/>
    </location>
</feature>
<dbReference type="PANTHER" id="PTHR13793">
    <property type="entry name" value="PHD FINGER PROTEINS"/>
    <property type="match status" value="1"/>
</dbReference>
<evidence type="ECO:0000256" key="8">
    <source>
        <dbReference type="PROSITE-ProRule" id="PRU00146"/>
    </source>
</evidence>
<dbReference type="InterPro" id="IPR019786">
    <property type="entry name" value="Zinc_finger_PHD-type_CS"/>
</dbReference>
<dbReference type="Pfam" id="PF13831">
    <property type="entry name" value="PHD_2"/>
    <property type="match status" value="1"/>
</dbReference>
<feature type="compositionally biased region" description="Basic and acidic residues" evidence="9">
    <location>
        <begin position="656"/>
        <end position="669"/>
    </location>
</feature>
<reference evidence="12" key="1">
    <citation type="journal article" date="2021" name="Sci. Rep.">
        <title>Diploid genomic architecture of Nitzschia inconspicua, an elite biomass production diatom.</title>
        <authorList>
            <person name="Oliver A."/>
            <person name="Podell S."/>
            <person name="Pinowska A."/>
            <person name="Traller J.C."/>
            <person name="Smith S.R."/>
            <person name="McClure R."/>
            <person name="Beliaev A."/>
            <person name="Bohutskyi P."/>
            <person name="Hill E.A."/>
            <person name="Rabines A."/>
            <person name="Zheng H."/>
            <person name="Allen L.Z."/>
            <person name="Kuo A."/>
            <person name="Grigoriev I.V."/>
            <person name="Allen A.E."/>
            <person name="Hazlebeck D."/>
            <person name="Allen E.E."/>
        </authorList>
    </citation>
    <scope>NUCLEOTIDE SEQUENCE</scope>
    <source>
        <strain evidence="12">Hildebrandi</strain>
    </source>
</reference>
<evidence type="ECO:0000256" key="9">
    <source>
        <dbReference type="SAM" id="MobiDB-lite"/>
    </source>
</evidence>
<feature type="region of interest" description="Disordered" evidence="9">
    <location>
        <begin position="1816"/>
        <end position="1895"/>
    </location>
</feature>
<evidence type="ECO:0000256" key="7">
    <source>
        <dbReference type="ARBA" id="ARBA00023157"/>
    </source>
</evidence>
<feature type="domain" description="PHD-type" evidence="10">
    <location>
        <begin position="865"/>
        <end position="915"/>
    </location>
</feature>
<feature type="region of interest" description="Disordered" evidence="9">
    <location>
        <begin position="2379"/>
        <end position="2404"/>
    </location>
</feature>
<dbReference type="OrthoDB" id="20839at2759"/>
<feature type="domain" description="PHD-type" evidence="10">
    <location>
        <begin position="2199"/>
        <end position="2246"/>
    </location>
</feature>
<evidence type="ECO:0000313" key="12">
    <source>
        <dbReference type="EMBL" id="KAG7370882.1"/>
    </source>
</evidence>
<dbReference type="InterPro" id="IPR019787">
    <property type="entry name" value="Znf_PHD-finger"/>
</dbReference>
<evidence type="ECO:0000256" key="3">
    <source>
        <dbReference type="ARBA" id="ARBA00022723"/>
    </source>
</evidence>
<feature type="region of interest" description="Disordered" evidence="9">
    <location>
        <begin position="118"/>
        <end position="164"/>
    </location>
</feature>
<comment type="caution">
    <text evidence="12">The sequence shown here is derived from an EMBL/GenBank/DDBJ whole genome shotgun (WGS) entry which is preliminary data.</text>
</comment>
<feature type="region of interest" description="Disordered" evidence="9">
    <location>
        <begin position="357"/>
        <end position="391"/>
    </location>
</feature>
<feature type="region of interest" description="Disordered" evidence="9">
    <location>
        <begin position="709"/>
        <end position="743"/>
    </location>
</feature>
<accession>A0A9K3LZ65</accession>
<dbReference type="PROSITE" id="PS50016">
    <property type="entry name" value="ZF_PHD_2"/>
    <property type="match status" value="4"/>
</dbReference>
<feature type="compositionally biased region" description="Low complexity" evidence="9">
    <location>
        <begin position="145"/>
        <end position="164"/>
    </location>
</feature>
<evidence type="ECO:0000313" key="13">
    <source>
        <dbReference type="Proteomes" id="UP000693970"/>
    </source>
</evidence>
<dbReference type="Proteomes" id="UP000693970">
    <property type="component" value="Unassembled WGS sequence"/>
</dbReference>
<feature type="compositionally biased region" description="Basic and acidic residues" evidence="9">
    <location>
        <begin position="2386"/>
        <end position="2404"/>
    </location>
</feature>
<keyword evidence="4 8" id="KW-0863">Zinc-finger</keyword>
<feature type="domain" description="PHD-type" evidence="11">
    <location>
        <begin position="1213"/>
        <end position="1358"/>
    </location>
</feature>